<feature type="transmembrane region" description="Helical" evidence="6">
    <location>
        <begin position="78"/>
        <end position="99"/>
    </location>
</feature>
<feature type="transmembrane region" description="Helical" evidence="6">
    <location>
        <begin position="347"/>
        <end position="370"/>
    </location>
</feature>
<sequence length="382" mass="41864">MAGKRRLKRFYDISLVVMVFSITLFGLLMLYSASSYTAERDNLGEMFYLKRQALFAGFGFLVMLFTSRFIDYHIFAKLNLVIYAIAAVAVIVTSLIGVASHGSNRWIVIFGVRFQPSELMKPAIIILFATLLTHKGRKLDGFVPMLKAAAWALVPAAIIAYTNLSTAMIVAGIAAFMLFVAVKSYKYHLMLLGGGIAAYLGAYPLSLLLQKMKVLHGYQITRILAWKDPSSYEDETFQTLQGIYAIGSGGIFGRGLGESIQKFIMPESQNDMIFTIICEELGFVGGLGVMLVYALILFRLYEIAKNAKDLFGSLLVIGVMSHIALQAILNIAVATNSIPNTGITLPFISYGGTSLVILLAEIGICLNVSYQTTLDESISSEK</sequence>
<dbReference type="Proteomes" id="UP000522163">
    <property type="component" value="Unassembled WGS sequence"/>
</dbReference>
<dbReference type="GO" id="GO:0032153">
    <property type="term" value="C:cell division site"/>
    <property type="evidence" value="ECO:0007669"/>
    <property type="project" value="TreeGrafter"/>
</dbReference>
<evidence type="ECO:0000256" key="6">
    <source>
        <dbReference type="SAM" id="Phobius"/>
    </source>
</evidence>
<dbReference type="Pfam" id="PF01098">
    <property type="entry name" value="FTSW_RODA_SPOVE"/>
    <property type="match status" value="1"/>
</dbReference>
<feature type="transmembrane region" description="Helical" evidence="6">
    <location>
        <begin position="12"/>
        <end position="33"/>
    </location>
</feature>
<comment type="subcellular location">
    <subcellularLocation>
        <location evidence="1">Membrane</location>
        <topology evidence="1">Multi-pass membrane protein</topology>
    </subcellularLocation>
</comment>
<proteinExistence type="predicted"/>
<name>A0A7W9SEU6_9FIRM</name>
<feature type="transmembrane region" description="Helical" evidence="6">
    <location>
        <begin position="148"/>
        <end position="181"/>
    </location>
</feature>
<feature type="transmembrane region" description="Helical" evidence="6">
    <location>
        <begin position="310"/>
        <end position="335"/>
    </location>
</feature>
<feature type="transmembrane region" description="Helical" evidence="6">
    <location>
        <begin position="272"/>
        <end position="298"/>
    </location>
</feature>
<feature type="transmembrane region" description="Helical" evidence="6">
    <location>
        <begin position="53"/>
        <end position="71"/>
    </location>
</feature>
<dbReference type="RefSeq" id="WP_183683211.1">
    <property type="nucleotide sequence ID" value="NZ_JACHHH010000003.1"/>
</dbReference>
<protein>
    <submittedName>
        <fullName evidence="7">Cell division protein FtsW</fullName>
    </submittedName>
</protein>
<dbReference type="GO" id="GO:0005886">
    <property type="term" value="C:plasma membrane"/>
    <property type="evidence" value="ECO:0007669"/>
    <property type="project" value="TreeGrafter"/>
</dbReference>
<evidence type="ECO:0000313" key="8">
    <source>
        <dbReference type="Proteomes" id="UP000522163"/>
    </source>
</evidence>
<comment type="caution">
    <text evidence="7">The sequence shown here is derived from an EMBL/GenBank/DDBJ whole genome shotgun (WGS) entry which is preliminary data.</text>
</comment>
<evidence type="ECO:0000256" key="4">
    <source>
        <dbReference type="ARBA" id="ARBA00022989"/>
    </source>
</evidence>
<feature type="transmembrane region" description="Helical" evidence="6">
    <location>
        <begin position="187"/>
        <end position="209"/>
    </location>
</feature>
<dbReference type="InterPro" id="IPR001182">
    <property type="entry name" value="FtsW/RodA"/>
</dbReference>
<accession>A0A7W9SEU6</accession>
<dbReference type="GeneID" id="85014333"/>
<evidence type="ECO:0000256" key="1">
    <source>
        <dbReference type="ARBA" id="ARBA00004141"/>
    </source>
</evidence>
<dbReference type="GO" id="GO:0051301">
    <property type="term" value="P:cell division"/>
    <property type="evidence" value="ECO:0007669"/>
    <property type="project" value="UniProtKB-KW"/>
</dbReference>
<feature type="transmembrane region" description="Helical" evidence="6">
    <location>
        <begin position="119"/>
        <end position="136"/>
    </location>
</feature>
<keyword evidence="3" id="KW-0133">Cell shape</keyword>
<evidence type="ECO:0000313" key="7">
    <source>
        <dbReference type="EMBL" id="MBB6040809.1"/>
    </source>
</evidence>
<dbReference type="PANTHER" id="PTHR30474:SF13">
    <property type="entry name" value="STAGE V SPORULATION PROTEIN E"/>
    <property type="match status" value="1"/>
</dbReference>
<dbReference type="EMBL" id="JACHHH010000003">
    <property type="protein sequence ID" value="MBB6040809.1"/>
    <property type="molecule type" value="Genomic_DNA"/>
</dbReference>
<dbReference type="GO" id="GO:0015648">
    <property type="term" value="F:lipid-linked peptidoglycan transporter activity"/>
    <property type="evidence" value="ECO:0007669"/>
    <property type="project" value="TreeGrafter"/>
</dbReference>
<keyword evidence="4 6" id="KW-1133">Transmembrane helix</keyword>
<evidence type="ECO:0000256" key="2">
    <source>
        <dbReference type="ARBA" id="ARBA00022692"/>
    </source>
</evidence>
<keyword evidence="2 6" id="KW-0812">Transmembrane</keyword>
<dbReference type="PANTHER" id="PTHR30474">
    <property type="entry name" value="CELL CYCLE PROTEIN"/>
    <property type="match status" value="1"/>
</dbReference>
<keyword evidence="7" id="KW-0132">Cell division</keyword>
<gene>
    <name evidence="7" type="ORF">HNQ46_000772</name>
</gene>
<dbReference type="GO" id="GO:0008360">
    <property type="term" value="P:regulation of cell shape"/>
    <property type="evidence" value="ECO:0007669"/>
    <property type="project" value="UniProtKB-KW"/>
</dbReference>
<keyword evidence="7" id="KW-0131">Cell cycle</keyword>
<keyword evidence="5 6" id="KW-0472">Membrane</keyword>
<reference evidence="7 8" key="1">
    <citation type="submission" date="2020-08" db="EMBL/GenBank/DDBJ databases">
        <title>Genomic Encyclopedia of Type Strains, Phase IV (KMG-IV): sequencing the most valuable type-strain genomes for metagenomic binning, comparative biology and taxonomic classification.</title>
        <authorList>
            <person name="Goeker M."/>
        </authorList>
    </citation>
    <scope>NUCLEOTIDE SEQUENCE [LARGE SCALE GENOMIC DNA]</scope>
    <source>
        <strain evidence="7 8">DSM 17245</strain>
    </source>
</reference>
<evidence type="ECO:0000256" key="5">
    <source>
        <dbReference type="ARBA" id="ARBA00023136"/>
    </source>
</evidence>
<dbReference type="AlphaFoldDB" id="A0A7W9SEU6"/>
<organism evidence="7 8">
    <name type="scientific">Oribacterium sinus</name>
    <dbReference type="NCBI Taxonomy" id="237576"/>
    <lineage>
        <taxon>Bacteria</taxon>
        <taxon>Bacillati</taxon>
        <taxon>Bacillota</taxon>
        <taxon>Clostridia</taxon>
        <taxon>Lachnospirales</taxon>
        <taxon>Lachnospiraceae</taxon>
        <taxon>Oribacterium</taxon>
    </lineage>
</organism>
<evidence type="ECO:0000256" key="3">
    <source>
        <dbReference type="ARBA" id="ARBA00022960"/>
    </source>
</evidence>